<dbReference type="InterPro" id="IPR002104">
    <property type="entry name" value="Integrase_catalytic"/>
</dbReference>
<protein>
    <submittedName>
        <fullName evidence="3">Tyrosine-type recombinase/integrase</fullName>
    </submittedName>
</protein>
<evidence type="ECO:0000259" key="2">
    <source>
        <dbReference type="Pfam" id="PF00589"/>
    </source>
</evidence>
<keyword evidence="4" id="KW-1185">Reference proteome</keyword>
<evidence type="ECO:0000313" key="4">
    <source>
        <dbReference type="Proteomes" id="UP001367513"/>
    </source>
</evidence>
<gene>
    <name evidence="3" type="ORF">WG925_18410</name>
</gene>
<evidence type="ECO:0000256" key="1">
    <source>
        <dbReference type="ARBA" id="ARBA00023172"/>
    </source>
</evidence>
<reference evidence="3 4" key="1">
    <citation type="submission" date="2024-03" db="EMBL/GenBank/DDBJ databases">
        <title>Draft genome sequence of Pseudonocardia carboxydivorans JCM 14827.</title>
        <authorList>
            <person name="Duangmal K."/>
        </authorList>
    </citation>
    <scope>NUCLEOTIDE SEQUENCE [LARGE SCALE GENOMIC DNA]</scope>
    <source>
        <strain evidence="3 4">JCM 14827</strain>
    </source>
</reference>
<dbReference type="Proteomes" id="UP001367513">
    <property type="component" value="Unassembled WGS sequence"/>
</dbReference>
<dbReference type="Pfam" id="PF00589">
    <property type="entry name" value="Phage_integrase"/>
    <property type="match status" value="1"/>
</dbReference>
<dbReference type="SUPFAM" id="SSF56349">
    <property type="entry name" value="DNA breaking-rejoining enzymes"/>
    <property type="match status" value="1"/>
</dbReference>
<dbReference type="EMBL" id="JBBPIX010000009">
    <property type="protein sequence ID" value="MEK6465718.1"/>
    <property type="molecule type" value="Genomic_DNA"/>
</dbReference>
<name>A0ABU9AHS6_PSEA5</name>
<dbReference type="InterPro" id="IPR013762">
    <property type="entry name" value="Integrase-like_cat_sf"/>
</dbReference>
<sequence>MAGPGWAGLHPHVLRRPVATRLDVAGLSAREVADHLGHEKVSMTLDVAMSRKTHGTDAAAALGAFRPNQNVGLIVKRSGRRCADLRKVRPRQDSNLRPRD</sequence>
<proteinExistence type="predicted"/>
<dbReference type="InterPro" id="IPR011010">
    <property type="entry name" value="DNA_brk_join_enz"/>
</dbReference>
<accession>A0ABU9AHS6</accession>
<dbReference type="Gene3D" id="1.10.443.10">
    <property type="entry name" value="Intergrase catalytic core"/>
    <property type="match status" value="1"/>
</dbReference>
<dbReference type="RefSeq" id="WP_346104218.1">
    <property type="nucleotide sequence ID" value="NZ_BAAAOD010000031.1"/>
</dbReference>
<keyword evidence="1" id="KW-0233">DNA recombination</keyword>
<organism evidence="3 4">
    <name type="scientific">Pseudonocardia alni subsp. carboxydivorans</name>
    <dbReference type="NCBI Taxonomy" id="415010"/>
    <lineage>
        <taxon>Bacteria</taxon>
        <taxon>Bacillati</taxon>
        <taxon>Actinomycetota</taxon>
        <taxon>Actinomycetes</taxon>
        <taxon>Pseudonocardiales</taxon>
        <taxon>Pseudonocardiaceae</taxon>
        <taxon>Pseudonocardia</taxon>
    </lineage>
</organism>
<comment type="caution">
    <text evidence="3">The sequence shown here is derived from an EMBL/GenBank/DDBJ whole genome shotgun (WGS) entry which is preliminary data.</text>
</comment>
<feature type="domain" description="Tyr recombinase" evidence="2">
    <location>
        <begin position="9"/>
        <end position="44"/>
    </location>
</feature>
<evidence type="ECO:0000313" key="3">
    <source>
        <dbReference type="EMBL" id="MEK6465718.1"/>
    </source>
</evidence>